<protein>
    <recommendedName>
        <fullName evidence="3">DUF466 domain-containing protein</fullName>
    </recommendedName>
</protein>
<dbReference type="Pfam" id="PF04328">
    <property type="entry name" value="Sel_put"/>
    <property type="match status" value="1"/>
</dbReference>
<dbReference type="Proteomes" id="UP000502508">
    <property type="component" value="Chromosome"/>
</dbReference>
<dbReference type="AlphaFoldDB" id="A0A6F8Y4Q5"/>
<dbReference type="InterPro" id="IPR007423">
    <property type="entry name" value="Sel_put"/>
</dbReference>
<reference evidence="1 2" key="1">
    <citation type="submission" date="2020-03" db="EMBL/GenBank/DDBJ databases">
        <title>Whole genome shotgun sequence of Phytohabitans flavus NBRC 107702.</title>
        <authorList>
            <person name="Komaki H."/>
            <person name="Tamura T."/>
        </authorList>
    </citation>
    <scope>NUCLEOTIDE SEQUENCE [LARGE SCALE GENOMIC DNA]</scope>
    <source>
        <strain evidence="1 2">NBRC 107702</strain>
    </source>
</reference>
<organism evidence="1 2">
    <name type="scientific">Phytohabitans flavus</name>
    <dbReference type="NCBI Taxonomy" id="1076124"/>
    <lineage>
        <taxon>Bacteria</taxon>
        <taxon>Bacillati</taxon>
        <taxon>Actinomycetota</taxon>
        <taxon>Actinomycetes</taxon>
        <taxon>Micromonosporales</taxon>
        <taxon>Micromonosporaceae</taxon>
    </lineage>
</organism>
<name>A0A6F8Y4Q5_9ACTN</name>
<proteinExistence type="predicted"/>
<gene>
    <name evidence="1" type="ORF">Pflav_074230</name>
</gene>
<keyword evidence="2" id="KW-1185">Reference proteome</keyword>
<reference evidence="1 2" key="2">
    <citation type="submission" date="2020-03" db="EMBL/GenBank/DDBJ databases">
        <authorList>
            <person name="Ichikawa N."/>
            <person name="Kimura A."/>
            <person name="Kitahashi Y."/>
            <person name="Uohara A."/>
        </authorList>
    </citation>
    <scope>NUCLEOTIDE SEQUENCE [LARGE SCALE GENOMIC DNA]</scope>
    <source>
        <strain evidence="1 2">NBRC 107702</strain>
    </source>
</reference>
<dbReference type="RefSeq" id="WP_173041004.1">
    <property type="nucleotide sequence ID" value="NZ_AP022870.1"/>
</dbReference>
<accession>A0A6F8Y4Q5</accession>
<sequence length="60" mass="7429">MRRALAAVRWYFRELSGEAEYDHYVDRHRRLHPDQPLMTRRQFEHCRTDRRDEHPTASCC</sequence>
<evidence type="ECO:0008006" key="3">
    <source>
        <dbReference type="Google" id="ProtNLM"/>
    </source>
</evidence>
<evidence type="ECO:0000313" key="2">
    <source>
        <dbReference type="Proteomes" id="UP000502508"/>
    </source>
</evidence>
<dbReference type="EMBL" id="AP022870">
    <property type="protein sequence ID" value="BCB81013.1"/>
    <property type="molecule type" value="Genomic_DNA"/>
</dbReference>
<dbReference type="KEGG" id="pfla:Pflav_074230"/>
<evidence type="ECO:0000313" key="1">
    <source>
        <dbReference type="EMBL" id="BCB81013.1"/>
    </source>
</evidence>